<name>A0A8K0HBQ2_9ROSA</name>
<protein>
    <submittedName>
        <fullName evidence="2">Uncharacterized protein</fullName>
    </submittedName>
</protein>
<dbReference type="InterPro" id="IPR032675">
    <property type="entry name" value="LRR_dom_sf"/>
</dbReference>
<dbReference type="Proteomes" id="UP000796880">
    <property type="component" value="Unassembled WGS sequence"/>
</dbReference>
<evidence type="ECO:0000313" key="2">
    <source>
        <dbReference type="EMBL" id="KAF3449642.1"/>
    </source>
</evidence>
<comment type="caution">
    <text evidence="2">The sequence shown here is derived from an EMBL/GenBank/DDBJ whole genome shotgun (WGS) entry which is preliminary data.</text>
</comment>
<organism evidence="2 3">
    <name type="scientific">Rhamnella rubrinervis</name>
    <dbReference type="NCBI Taxonomy" id="2594499"/>
    <lineage>
        <taxon>Eukaryota</taxon>
        <taxon>Viridiplantae</taxon>
        <taxon>Streptophyta</taxon>
        <taxon>Embryophyta</taxon>
        <taxon>Tracheophyta</taxon>
        <taxon>Spermatophyta</taxon>
        <taxon>Magnoliopsida</taxon>
        <taxon>eudicotyledons</taxon>
        <taxon>Gunneridae</taxon>
        <taxon>Pentapetalae</taxon>
        <taxon>rosids</taxon>
        <taxon>fabids</taxon>
        <taxon>Rosales</taxon>
        <taxon>Rhamnaceae</taxon>
        <taxon>rhamnoid group</taxon>
        <taxon>Rhamneae</taxon>
        <taxon>Rhamnella</taxon>
    </lineage>
</organism>
<proteinExistence type="predicted"/>
<dbReference type="AlphaFoldDB" id="A0A8K0HBQ2"/>
<evidence type="ECO:0000313" key="3">
    <source>
        <dbReference type="Proteomes" id="UP000796880"/>
    </source>
</evidence>
<evidence type="ECO:0000256" key="1">
    <source>
        <dbReference type="SAM" id="MobiDB-lite"/>
    </source>
</evidence>
<gene>
    <name evidence="2" type="ORF">FNV43_RR10373</name>
</gene>
<feature type="region of interest" description="Disordered" evidence="1">
    <location>
        <begin position="165"/>
        <end position="196"/>
    </location>
</feature>
<accession>A0A8K0HBQ2</accession>
<keyword evidence="3" id="KW-1185">Reference proteome</keyword>
<dbReference type="EMBL" id="VOIH02000004">
    <property type="protein sequence ID" value="KAF3449642.1"/>
    <property type="molecule type" value="Genomic_DNA"/>
</dbReference>
<dbReference type="Gene3D" id="3.80.10.10">
    <property type="entry name" value="Ribonuclease Inhibitor"/>
    <property type="match status" value="1"/>
</dbReference>
<reference evidence="2" key="1">
    <citation type="submission" date="2020-03" db="EMBL/GenBank/DDBJ databases">
        <title>A high-quality chromosome-level genome assembly of a woody plant with both climbing and erect habits, Rhamnella rubrinervis.</title>
        <authorList>
            <person name="Lu Z."/>
            <person name="Yang Y."/>
            <person name="Zhu X."/>
            <person name="Sun Y."/>
        </authorList>
    </citation>
    <scope>NUCLEOTIDE SEQUENCE</scope>
    <source>
        <strain evidence="2">BYM</strain>
        <tissue evidence="2">Leaf</tissue>
    </source>
</reference>
<sequence length="262" mass="28777">MGSLVEVLQELQSVLQWEQSQDGDSLGSLTKPHNVGCMVVKLGTISVEKIDTFPEQIAKPYNLRFYPLDTFPSNLSRLALMWSGLHVDQFESLQPLPNLVQIELIKAYDGEALSSKAGGFKMLKILDIAKFERLRKVTAEKGTMPCLEQIWSTRTSKILIKQNWPPFKQNNQTPSDQRSEPRGGFLDEDQLDRSGGAACPEPSAFCSRNLGTYFPEVGAAVMAAAVAATADGAAGPGSTVRVAIKDYLRPLLHLVLSFIHSN</sequence>
<dbReference type="OrthoDB" id="598235at2759"/>